<dbReference type="Gene3D" id="3.40.50.2000">
    <property type="entry name" value="Glycogen Phosphorylase B"/>
    <property type="match status" value="2"/>
</dbReference>
<dbReference type="RefSeq" id="WP_197970660.1">
    <property type="nucleotide sequence ID" value="NZ_LR778301.1"/>
</dbReference>
<dbReference type="InterPro" id="IPR050194">
    <property type="entry name" value="Glycosyltransferase_grp1"/>
</dbReference>
<dbReference type="InterPro" id="IPR028098">
    <property type="entry name" value="Glyco_trans_4-like_N"/>
</dbReference>
<dbReference type="Pfam" id="PF13439">
    <property type="entry name" value="Glyco_transf_4"/>
    <property type="match status" value="1"/>
</dbReference>
<feature type="domain" description="Glycosyl transferase family 1" evidence="1">
    <location>
        <begin position="193"/>
        <end position="352"/>
    </location>
</feature>
<keyword evidence="4" id="KW-1185">Reference proteome</keyword>
<protein>
    <recommendedName>
        <fullName evidence="5">Glycosyl transferase family 1</fullName>
    </recommendedName>
</protein>
<evidence type="ECO:0000259" key="1">
    <source>
        <dbReference type="Pfam" id="PF00534"/>
    </source>
</evidence>
<dbReference type="Proteomes" id="UP000515733">
    <property type="component" value="Chromosome"/>
</dbReference>
<dbReference type="PANTHER" id="PTHR45947:SF3">
    <property type="entry name" value="SULFOQUINOVOSYL TRANSFERASE SQD2"/>
    <property type="match status" value="1"/>
</dbReference>
<accession>A0A6S6XYF0</accession>
<dbReference type="KEGG" id="doe:DENOEST_3927"/>
<reference evidence="3 4" key="1">
    <citation type="submission" date="2020-03" db="EMBL/GenBank/DDBJ databases">
        <authorList>
            <consortium name="Genoscope - CEA"/>
            <person name="William W."/>
        </authorList>
    </citation>
    <scope>NUCLEOTIDE SEQUENCE [LARGE SCALE GENOMIC DNA]</scope>
    <source>
        <strain evidence="4">DSM 16959</strain>
    </source>
</reference>
<dbReference type="InterPro" id="IPR001296">
    <property type="entry name" value="Glyco_trans_1"/>
</dbReference>
<dbReference type="EMBL" id="LR778301">
    <property type="protein sequence ID" value="CAB1371081.1"/>
    <property type="molecule type" value="Genomic_DNA"/>
</dbReference>
<organism evidence="3 4">
    <name type="scientific">Denitratisoma oestradiolicum</name>
    <dbReference type="NCBI Taxonomy" id="311182"/>
    <lineage>
        <taxon>Bacteria</taxon>
        <taxon>Pseudomonadati</taxon>
        <taxon>Pseudomonadota</taxon>
        <taxon>Betaproteobacteria</taxon>
        <taxon>Nitrosomonadales</taxon>
        <taxon>Sterolibacteriaceae</taxon>
        <taxon>Denitratisoma</taxon>
    </lineage>
</organism>
<sequence>MIKALHFGRFFSEAMGGTGRHVDELLSRLKDKIHVDNLVAAESWRGDHLCPHGYDVYRAPSLGIVASTAISPTMPLLARRLHARHHYDIVHLHLPDPMAHLAYLALPAGPRLVISWHSDIVRQKNALRIYRPLLDGLVARADAVLCATPRHQAASTQLSACRPGRLHVVPYGLDYRRFLAPEASQEARALRASQGAGPVIFALGRHVYYKGFEYLIRAMERIPGATLLLGGSGPLTPALKELAVSLGLAARVKFLGYVSDDQLPAYYHLADVFCLPSIASSEAFGLVQLEAMACGKPVVCCELGNGVTWVNRHGETGLVVPPQDPVALAEALQCLLDDPALRRSLGENGRRRALEEFSVQRMAEQTLGIYDSLVGRGGAG</sequence>
<dbReference type="GO" id="GO:0016757">
    <property type="term" value="F:glycosyltransferase activity"/>
    <property type="evidence" value="ECO:0007669"/>
    <property type="project" value="InterPro"/>
</dbReference>
<feature type="domain" description="Glycosyltransferase subfamily 4-like N-terminal" evidence="2">
    <location>
        <begin position="15"/>
        <end position="175"/>
    </location>
</feature>
<evidence type="ECO:0000313" key="3">
    <source>
        <dbReference type="EMBL" id="CAB1371081.1"/>
    </source>
</evidence>
<evidence type="ECO:0000313" key="4">
    <source>
        <dbReference type="Proteomes" id="UP000515733"/>
    </source>
</evidence>
<evidence type="ECO:0008006" key="5">
    <source>
        <dbReference type="Google" id="ProtNLM"/>
    </source>
</evidence>
<gene>
    <name evidence="3" type="ORF">DENOEST_3927</name>
</gene>
<dbReference type="SUPFAM" id="SSF53756">
    <property type="entry name" value="UDP-Glycosyltransferase/glycogen phosphorylase"/>
    <property type="match status" value="1"/>
</dbReference>
<dbReference type="AlphaFoldDB" id="A0A6S6XYF0"/>
<proteinExistence type="predicted"/>
<evidence type="ECO:0000259" key="2">
    <source>
        <dbReference type="Pfam" id="PF13439"/>
    </source>
</evidence>
<name>A0A6S6XYF0_9PROT</name>
<dbReference type="PANTHER" id="PTHR45947">
    <property type="entry name" value="SULFOQUINOVOSYL TRANSFERASE SQD2"/>
    <property type="match status" value="1"/>
</dbReference>
<dbReference type="Pfam" id="PF00534">
    <property type="entry name" value="Glycos_transf_1"/>
    <property type="match status" value="1"/>
</dbReference>